<comment type="function">
    <text evidence="10">Acts as a component of the essential kinetochore-associated NDC80 complex, which is required for chromosome segregation and spindle checkpoint activity.</text>
</comment>
<dbReference type="CDD" id="cd11565">
    <property type="entry name" value="RWD_Spc24"/>
    <property type="match status" value="1"/>
</dbReference>
<comment type="caution">
    <text evidence="12">The sequence shown here is derived from an EMBL/GenBank/DDBJ whole genome shotgun (WGS) entry which is preliminary data.</text>
</comment>
<dbReference type="EMBL" id="JEMT01012386">
    <property type="protein sequence ID" value="EXX75641.1"/>
    <property type="molecule type" value="Genomic_DNA"/>
</dbReference>
<dbReference type="PANTHER" id="PTHR22142:SF2">
    <property type="entry name" value="KINETOCHORE PROTEIN SPC24"/>
    <property type="match status" value="1"/>
</dbReference>
<comment type="similarity">
    <text evidence="1 10">Belongs to the SPC24 family.</text>
</comment>
<keyword evidence="2 10" id="KW-0158">Chromosome</keyword>
<dbReference type="GO" id="GO:0051301">
    <property type="term" value="P:cell division"/>
    <property type="evidence" value="ECO:0007669"/>
    <property type="project" value="UniProtKB-UniRule"/>
</dbReference>
<keyword evidence="5 10" id="KW-0995">Kinetochore</keyword>
<evidence type="ECO:0000256" key="8">
    <source>
        <dbReference type="ARBA" id="ARBA00023306"/>
    </source>
</evidence>
<dbReference type="HOGENOM" id="CLU_1390892_0_0_1"/>
<evidence type="ECO:0000256" key="6">
    <source>
        <dbReference type="ARBA" id="ARBA00023054"/>
    </source>
</evidence>
<keyword evidence="4 10" id="KW-0498">Mitosis</keyword>
<organism evidence="12 13">
    <name type="scientific">Rhizophagus irregularis (strain DAOM 197198w)</name>
    <name type="common">Glomus intraradices</name>
    <dbReference type="NCBI Taxonomy" id="1432141"/>
    <lineage>
        <taxon>Eukaryota</taxon>
        <taxon>Fungi</taxon>
        <taxon>Fungi incertae sedis</taxon>
        <taxon>Mucoromycota</taxon>
        <taxon>Glomeromycotina</taxon>
        <taxon>Glomeromycetes</taxon>
        <taxon>Glomerales</taxon>
        <taxon>Glomeraceae</taxon>
        <taxon>Rhizophagus</taxon>
    </lineage>
</organism>
<keyword evidence="7 10" id="KW-0539">Nucleus</keyword>
<keyword evidence="13" id="KW-1185">Reference proteome</keyword>
<feature type="coiled-coil region" evidence="11">
    <location>
        <begin position="38"/>
        <end position="122"/>
    </location>
</feature>
<evidence type="ECO:0000256" key="11">
    <source>
        <dbReference type="SAM" id="Coils"/>
    </source>
</evidence>
<dbReference type="InterPro" id="IPR013252">
    <property type="entry name" value="Ndc80_Spc24"/>
</dbReference>
<comment type="subcellular location">
    <subcellularLocation>
        <location evidence="10">Nucleus</location>
    </subcellularLocation>
    <subcellularLocation>
        <location evidence="10">Chromosome</location>
        <location evidence="10">Centromere</location>
        <location evidence="10">Kinetochore</location>
    </subcellularLocation>
</comment>
<dbReference type="AlphaFoldDB" id="A0A015LSP0"/>
<evidence type="ECO:0000256" key="1">
    <source>
        <dbReference type="ARBA" id="ARBA00007804"/>
    </source>
</evidence>
<dbReference type="STRING" id="1432141.A0A015LSP0"/>
<dbReference type="Proteomes" id="UP000022910">
    <property type="component" value="Unassembled WGS sequence"/>
</dbReference>
<dbReference type="OMA" id="NMSVEDE"/>
<evidence type="ECO:0000256" key="9">
    <source>
        <dbReference type="ARBA" id="ARBA00023328"/>
    </source>
</evidence>
<dbReference type="SUPFAM" id="SSF143026">
    <property type="entry name" value="Kinetochore globular domain"/>
    <property type="match status" value="1"/>
</dbReference>
<evidence type="ECO:0000313" key="12">
    <source>
        <dbReference type="EMBL" id="EXX75641.1"/>
    </source>
</evidence>
<evidence type="ECO:0000256" key="10">
    <source>
        <dbReference type="RuleBase" id="RU368011"/>
    </source>
</evidence>
<dbReference type="Gene3D" id="3.30.160.430">
    <property type="match status" value="1"/>
</dbReference>
<name>A0A015LSP0_RHIIW</name>
<keyword evidence="9 10" id="KW-0137">Centromere</keyword>
<evidence type="ECO:0000256" key="3">
    <source>
        <dbReference type="ARBA" id="ARBA00022618"/>
    </source>
</evidence>
<dbReference type="GO" id="GO:0008017">
    <property type="term" value="F:microtubule binding"/>
    <property type="evidence" value="ECO:0007669"/>
    <property type="project" value="TreeGrafter"/>
</dbReference>
<dbReference type="GO" id="GO:0007059">
    <property type="term" value="P:chromosome segregation"/>
    <property type="evidence" value="ECO:0007669"/>
    <property type="project" value="TreeGrafter"/>
</dbReference>
<keyword evidence="6 11" id="KW-0175">Coiled coil</keyword>
<sequence length="196" mass="23074">MEQQSDIIKEIIALKDKFNSDEQIEAFKEVAENVRKFEEITTQKSEELRKELRMLNRKLTTIKAGAKKSTDQNDPNFNDLIAKHEREKFELDELNAQLEMEEKELEEESYSLCKELEELENMSVEDETLPKDDNISLQLHLYRKLGIQFIEDENTHELKARIESPDGNDIHTVVIDDRHSQYFMTNHLWELTTGSS</sequence>
<comment type="subunit">
    <text evidence="10">Component of the NDC80 complex.</text>
</comment>
<evidence type="ECO:0000256" key="5">
    <source>
        <dbReference type="ARBA" id="ARBA00022838"/>
    </source>
</evidence>
<accession>A0A015LSP0</accession>
<reference evidence="12 13" key="1">
    <citation type="submission" date="2014-02" db="EMBL/GenBank/DDBJ databases">
        <title>Single nucleus genome sequencing reveals high similarity among nuclei of an endomycorrhizal fungus.</title>
        <authorList>
            <person name="Lin K."/>
            <person name="Geurts R."/>
            <person name="Zhang Z."/>
            <person name="Limpens E."/>
            <person name="Saunders D.G."/>
            <person name="Mu D."/>
            <person name="Pang E."/>
            <person name="Cao H."/>
            <person name="Cha H."/>
            <person name="Lin T."/>
            <person name="Zhou Q."/>
            <person name="Shang Y."/>
            <person name="Li Y."/>
            <person name="Ivanov S."/>
            <person name="Sharma T."/>
            <person name="Velzen R.V."/>
            <person name="Ruijter N.D."/>
            <person name="Aanen D.K."/>
            <person name="Win J."/>
            <person name="Kamoun S."/>
            <person name="Bisseling T."/>
            <person name="Huang S."/>
        </authorList>
    </citation>
    <scope>NUCLEOTIDE SEQUENCE [LARGE SCALE GENOMIC DNA]</scope>
    <source>
        <strain evidence="13">DAOM197198w</strain>
    </source>
</reference>
<keyword evidence="3 10" id="KW-0132">Cell division</keyword>
<dbReference type="GO" id="GO:0031262">
    <property type="term" value="C:Ndc80 complex"/>
    <property type="evidence" value="ECO:0007669"/>
    <property type="project" value="TreeGrafter"/>
</dbReference>
<dbReference type="InterPro" id="IPR038066">
    <property type="entry name" value="Spc24_Fungi_globular_sf"/>
</dbReference>
<protein>
    <recommendedName>
        <fullName evidence="10">Kinetochore protein Spc24</fullName>
    </recommendedName>
</protein>
<dbReference type="PANTHER" id="PTHR22142">
    <property type="match status" value="1"/>
</dbReference>
<evidence type="ECO:0000256" key="2">
    <source>
        <dbReference type="ARBA" id="ARBA00022454"/>
    </source>
</evidence>
<keyword evidence="8 10" id="KW-0131">Cell cycle</keyword>
<proteinExistence type="inferred from homology"/>
<gene>
    <name evidence="12" type="ORF">RirG_040060</name>
</gene>
<evidence type="ECO:0000256" key="7">
    <source>
        <dbReference type="ARBA" id="ARBA00023242"/>
    </source>
</evidence>
<evidence type="ECO:0000256" key="4">
    <source>
        <dbReference type="ARBA" id="ARBA00022776"/>
    </source>
</evidence>
<dbReference type="OrthoDB" id="3344830at2759"/>
<dbReference type="Pfam" id="PF08286">
    <property type="entry name" value="Spc24"/>
    <property type="match status" value="1"/>
</dbReference>
<dbReference type="GO" id="GO:0005634">
    <property type="term" value="C:nucleus"/>
    <property type="evidence" value="ECO:0007669"/>
    <property type="project" value="UniProtKB-SubCell"/>
</dbReference>
<evidence type="ECO:0000313" key="13">
    <source>
        <dbReference type="Proteomes" id="UP000022910"/>
    </source>
</evidence>